<dbReference type="GeneID" id="17283249"/>
<evidence type="ECO:0000313" key="3">
    <source>
        <dbReference type="Proteomes" id="UP000013827"/>
    </source>
</evidence>
<dbReference type="RefSeq" id="XP_005790410.1">
    <property type="nucleotide sequence ID" value="XM_005790353.1"/>
</dbReference>
<dbReference type="EnsemblProtists" id="EOD37981">
    <property type="protein sequence ID" value="EOD37981"/>
    <property type="gene ID" value="EMIHUDRAFT_448936"/>
</dbReference>
<feature type="compositionally biased region" description="Basic and acidic residues" evidence="1">
    <location>
        <begin position="231"/>
        <end position="240"/>
    </location>
</feature>
<evidence type="ECO:0000256" key="1">
    <source>
        <dbReference type="SAM" id="MobiDB-lite"/>
    </source>
</evidence>
<proteinExistence type="predicted"/>
<dbReference type="AlphaFoldDB" id="A0A0D3KQE6"/>
<reference evidence="2" key="2">
    <citation type="submission" date="2024-10" db="UniProtKB">
        <authorList>
            <consortium name="EnsemblProtists"/>
        </authorList>
    </citation>
    <scope>IDENTIFICATION</scope>
</reference>
<sequence>MSDVDAYAFLYYAQYVKYNERAASEAAGSPLVLSSVESMIFGRPARWGESINVVTFLCPPAACEEESGVVRLLHAWVADSSEDCSKPDVCNTSVMSYSKPPGAALAGLDVPRPGHPLYRPLMACLRENRTPTPQFARCEPLATSRQRELCVTVHPDAIGCGGRLQPSWAFDLFERQRTAIIGGQSALKYEDAFTFPKAQHGMPSPSSVMHGVASHRDAPPPKPLDLGVVRRVPEPQEPRRALPRRHSLG</sequence>
<organism evidence="2 3">
    <name type="scientific">Emiliania huxleyi (strain CCMP1516)</name>
    <dbReference type="NCBI Taxonomy" id="280463"/>
    <lineage>
        <taxon>Eukaryota</taxon>
        <taxon>Haptista</taxon>
        <taxon>Haptophyta</taxon>
        <taxon>Prymnesiophyceae</taxon>
        <taxon>Isochrysidales</taxon>
        <taxon>Noelaerhabdaceae</taxon>
        <taxon>Emiliania</taxon>
    </lineage>
</organism>
<accession>A0A0D3KQE6</accession>
<reference evidence="3" key="1">
    <citation type="journal article" date="2013" name="Nature">
        <title>Pan genome of the phytoplankton Emiliania underpins its global distribution.</title>
        <authorList>
            <person name="Read B.A."/>
            <person name="Kegel J."/>
            <person name="Klute M.J."/>
            <person name="Kuo A."/>
            <person name="Lefebvre S.C."/>
            <person name="Maumus F."/>
            <person name="Mayer C."/>
            <person name="Miller J."/>
            <person name="Monier A."/>
            <person name="Salamov A."/>
            <person name="Young J."/>
            <person name="Aguilar M."/>
            <person name="Claverie J.M."/>
            <person name="Frickenhaus S."/>
            <person name="Gonzalez K."/>
            <person name="Herman E.K."/>
            <person name="Lin Y.C."/>
            <person name="Napier J."/>
            <person name="Ogata H."/>
            <person name="Sarno A.F."/>
            <person name="Shmutz J."/>
            <person name="Schroeder D."/>
            <person name="de Vargas C."/>
            <person name="Verret F."/>
            <person name="von Dassow P."/>
            <person name="Valentin K."/>
            <person name="Van de Peer Y."/>
            <person name="Wheeler G."/>
            <person name="Dacks J.B."/>
            <person name="Delwiche C.F."/>
            <person name="Dyhrman S.T."/>
            <person name="Glockner G."/>
            <person name="John U."/>
            <person name="Richards T."/>
            <person name="Worden A.Z."/>
            <person name="Zhang X."/>
            <person name="Grigoriev I.V."/>
            <person name="Allen A.E."/>
            <person name="Bidle K."/>
            <person name="Borodovsky M."/>
            <person name="Bowler C."/>
            <person name="Brownlee C."/>
            <person name="Cock J.M."/>
            <person name="Elias M."/>
            <person name="Gladyshev V.N."/>
            <person name="Groth M."/>
            <person name="Guda C."/>
            <person name="Hadaegh A."/>
            <person name="Iglesias-Rodriguez M.D."/>
            <person name="Jenkins J."/>
            <person name="Jones B.M."/>
            <person name="Lawson T."/>
            <person name="Leese F."/>
            <person name="Lindquist E."/>
            <person name="Lobanov A."/>
            <person name="Lomsadze A."/>
            <person name="Malik S.B."/>
            <person name="Marsh M.E."/>
            <person name="Mackinder L."/>
            <person name="Mock T."/>
            <person name="Mueller-Roeber B."/>
            <person name="Pagarete A."/>
            <person name="Parker M."/>
            <person name="Probert I."/>
            <person name="Quesneville H."/>
            <person name="Raines C."/>
            <person name="Rensing S.A."/>
            <person name="Riano-Pachon D.M."/>
            <person name="Richier S."/>
            <person name="Rokitta S."/>
            <person name="Shiraiwa Y."/>
            <person name="Soanes D.M."/>
            <person name="van der Giezen M."/>
            <person name="Wahlund T.M."/>
            <person name="Williams B."/>
            <person name="Wilson W."/>
            <person name="Wolfe G."/>
            <person name="Wurch L.L."/>
        </authorList>
    </citation>
    <scope>NUCLEOTIDE SEQUENCE</scope>
</reference>
<dbReference type="KEGG" id="ehx:EMIHUDRAFT_448936"/>
<dbReference type="HOGENOM" id="CLU_1117454_0_0_1"/>
<evidence type="ECO:0000313" key="2">
    <source>
        <dbReference type="EnsemblProtists" id="EOD37981"/>
    </source>
</evidence>
<feature type="region of interest" description="Disordered" evidence="1">
    <location>
        <begin position="198"/>
        <end position="249"/>
    </location>
</feature>
<dbReference type="PaxDb" id="2903-EOD37981"/>
<protein>
    <submittedName>
        <fullName evidence="2">Uncharacterized protein</fullName>
    </submittedName>
</protein>
<name>A0A0D3KQE6_EMIH1</name>
<keyword evidence="3" id="KW-1185">Reference proteome</keyword>
<dbReference type="Proteomes" id="UP000013827">
    <property type="component" value="Unassembled WGS sequence"/>
</dbReference>